<name>A0A8K0ECF4_BRALA</name>
<evidence type="ECO:0000256" key="8">
    <source>
        <dbReference type="PROSITE-ProRule" id="PRU00259"/>
    </source>
</evidence>
<feature type="repeat" description="ARM" evidence="8">
    <location>
        <begin position="266"/>
        <end position="308"/>
    </location>
</feature>
<protein>
    <recommendedName>
        <fullName evidence="7">Vacuolar protein 8</fullName>
    </recommendedName>
</protein>
<evidence type="ECO:0000256" key="6">
    <source>
        <dbReference type="ARBA" id="ARBA00023288"/>
    </source>
</evidence>
<dbReference type="GO" id="GO:0071562">
    <property type="term" value="P:nucleus-vacuole junction assembly"/>
    <property type="evidence" value="ECO:0007669"/>
    <property type="project" value="InterPro"/>
</dbReference>
<keyword evidence="3" id="KW-0926">Vacuole</keyword>
<keyword evidence="5" id="KW-0472">Membrane</keyword>
<reference evidence="9" key="1">
    <citation type="submission" date="2022-01" db="EMBL/GenBank/DDBJ databases">
        <authorList>
            <person name="Braso-Vives M."/>
        </authorList>
    </citation>
    <scope>NUCLEOTIDE SEQUENCE</scope>
</reference>
<evidence type="ECO:0000313" key="9">
    <source>
        <dbReference type="EMBL" id="CAH1247899.1"/>
    </source>
</evidence>
<dbReference type="SMART" id="SM00185">
    <property type="entry name" value="ARM"/>
    <property type="match status" value="8"/>
</dbReference>
<organism evidence="9 10">
    <name type="scientific">Branchiostoma lanceolatum</name>
    <name type="common">Common lancelet</name>
    <name type="synonym">Amphioxus lanceolatum</name>
    <dbReference type="NCBI Taxonomy" id="7740"/>
    <lineage>
        <taxon>Eukaryota</taxon>
        <taxon>Metazoa</taxon>
        <taxon>Chordata</taxon>
        <taxon>Cephalochordata</taxon>
        <taxon>Leptocardii</taxon>
        <taxon>Amphioxiformes</taxon>
        <taxon>Branchiostomatidae</taxon>
        <taxon>Branchiostoma</taxon>
    </lineage>
</organism>
<dbReference type="SUPFAM" id="SSF48371">
    <property type="entry name" value="ARM repeat"/>
    <property type="match status" value="1"/>
</dbReference>
<evidence type="ECO:0000256" key="2">
    <source>
        <dbReference type="ARBA" id="ARBA00005462"/>
    </source>
</evidence>
<proteinExistence type="inferred from homology"/>
<sequence>MEAFMEYCACCLCCGCYPARQYRGDLYEPLLLDNEREAVNRLLRFLEQKEEKPLLTDERLHALCTLSYSDNVELQRSAALCFSEISSRMLAPVSVNVMEPLVALLESEDTQVQRHATLAVNNFTLHGPESNIRTTLQSGALYPLLTLLNSPDTEVQCNACGCITSLATNARAKREIVVKRGARPLLRLAADAVDPRVQRNAVGALLNLTHLETNRSDLAREGAIKVFNDLLLDDDTEIQYYCAAALSNMAVDTEHRRVMGSLWERNIPGRLIALLSSMADKVKCQACLALRNLASDETNQRLIVRQGALPKLYHLLKTGSKDTQVAAAACVRNLSICKANQPELLQDWFLAILPRMLSDKSTAIRCHAAGTVRNLVDTENAEAFVQAGILDALTGNLVDSSSSVELQSEVTAAVAIMANKESVRDHLHETKEGRVFPNLVSVATNCENLNVQYNCASIIGQLLVTGIEAETIGPNVPGLLCYLERLLNSGDANSVQITLWTLLLLAKYDNFQRVYPSSALPQKVEGLTMWANLPANIQDMAQSVVNKYSTS</sequence>
<dbReference type="PROSITE" id="PS50176">
    <property type="entry name" value="ARM_REPEAT"/>
    <property type="match status" value="3"/>
</dbReference>
<dbReference type="InterPro" id="IPR000225">
    <property type="entry name" value="Armadillo"/>
</dbReference>
<dbReference type="EMBL" id="OV696701">
    <property type="protein sequence ID" value="CAH1247899.1"/>
    <property type="molecule type" value="Genomic_DNA"/>
</dbReference>
<dbReference type="InterPro" id="IPR045156">
    <property type="entry name" value="Vac8"/>
</dbReference>
<keyword evidence="4" id="KW-0677">Repeat</keyword>
<comment type="similarity">
    <text evidence="2">Belongs to the beta-catenin family.</text>
</comment>
<evidence type="ECO:0000256" key="5">
    <source>
        <dbReference type="ARBA" id="ARBA00023136"/>
    </source>
</evidence>
<dbReference type="Gene3D" id="1.25.10.10">
    <property type="entry name" value="Leucine-rich Repeat Variant"/>
    <property type="match status" value="3"/>
</dbReference>
<dbReference type="GO" id="GO:0043495">
    <property type="term" value="F:protein-membrane adaptor activity"/>
    <property type="evidence" value="ECO:0007669"/>
    <property type="project" value="InterPro"/>
</dbReference>
<comment type="subcellular location">
    <subcellularLocation>
        <location evidence="1">Vacuole membrane</location>
        <topology evidence="1">Lipid-anchor</topology>
    </subcellularLocation>
</comment>
<feature type="repeat" description="ARM" evidence="8">
    <location>
        <begin position="307"/>
        <end position="346"/>
    </location>
</feature>
<feature type="repeat" description="ARM" evidence="8">
    <location>
        <begin position="139"/>
        <end position="181"/>
    </location>
</feature>
<evidence type="ECO:0000256" key="3">
    <source>
        <dbReference type="ARBA" id="ARBA00022554"/>
    </source>
</evidence>
<evidence type="ECO:0000313" key="10">
    <source>
        <dbReference type="Proteomes" id="UP000838412"/>
    </source>
</evidence>
<dbReference type="Pfam" id="PF00514">
    <property type="entry name" value="Arm"/>
    <property type="match status" value="4"/>
</dbReference>
<dbReference type="GO" id="GO:0005774">
    <property type="term" value="C:vacuolar membrane"/>
    <property type="evidence" value="ECO:0007669"/>
    <property type="project" value="UniProtKB-SubCell"/>
</dbReference>
<evidence type="ECO:0000256" key="1">
    <source>
        <dbReference type="ARBA" id="ARBA00004592"/>
    </source>
</evidence>
<dbReference type="AlphaFoldDB" id="A0A8K0ECF4"/>
<dbReference type="Proteomes" id="UP000838412">
    <property type="component" value="Chromosome 16"/>
</dbReference>
<dbReference type="PANTHER" id="PTHR47249:SF1">
    <property type="entry name" value="VACUOLAR PROTEIN 8"/>
    <property type="match status" value="1"/>
</dbReference>
<evidence type="ECO:0000256" key="4">
    <source>
        <dbReference type="ARBA" id="ARBA00022737"/>
    </source>
</evidence>
<dbReference type="InterPro" id="IPR011989">
    <property type="entry name" value="ARM-like"/>
</dbReference>
<keyword evidence="6" id="KW-0449">Lipoprotein</keyword>
<dbReference type="PANTHER" id="PTHR47249">
    <property type="entry name" value="VACUOLAR PROTEIN 8"/>
    <property type="match status" value="1"/>
</dbReference>
<keyword evidence="10" id="KW-1185">Reference proteome</keyword>
<dbReference type="InterPro" id="IPR016024">
    <property type="entry name" value="ARM-type_fold"/>
</dbReference>
<gene>
    <name evidence="9" type="primary">KPNA6</name>
    <name evidence="9" type="ORF">BLAG_LOCUS9430</name>
</gene>
<accession>A0A8K0ECF4</accession>
<dbReference type="OrthoDB" id="7537227at2759"/>
<evidence type="ECO:0000256" key="7">
    <source>
        <dbReference type="ARBA" id="ARBA00026209"/>
    </source>
</evidence>